<name>A0A8J2JMB9_9HEXA</name>
<keyword evidence="2" id="KW-1185">Reference proteome</keyword>
<organism evidence="1 2">
    <name type="scientific">Allacma fusca</name>
    <dbReference type="NCBI Taxonomy" id="39272"/>
    <lineage>
        <taxon>Eukaryota</taxon>
        <taxon>Metazoa</taxon>
        <taxon>Ecdysozoa</taxon>
        <taxon>Arthropoda</taxon>
        <taxon>Hexapoda</taxon>
        <taxon>Collembola</taxon>
        <taxon>Symphypleona</taxon>
        <taxon>Sminthuridae</taxon>
        <taxon>Allacma</taxon>
    </lineage>
</organism>
<gene>
    <name evidence="1" type="ORF">AFUS01_LOCUS12246</name>
</gene>
<evidence type="ECO:0000313" key="2">
    <source>
        <dbReference type="Proteomes" id="UP000708208"/>
    </source>
</evidence>
<protein>
    <submittedName>
        <fullName evidence="1">Uncharacterized protein</fullName>
    </submittedName>
</protein>
<dbReference type="AlphaFoldDB" id="A0A8J2JMB9"/>
<proteinExistence type="predicted"/>
<feature type="non-terminal residue" evidence="1">
    <location>
        <position position="1"/>
    </location>
</feature>
<dbReference type="Proteomes" id="UP000708208">
    <property type="component" value="Unassembled WGS sequence"/>
</dbReference>
<accession>A0A8J2JMB9</accession>
<evidence type="ECO:0000313" key="1">
    <source>
        <dbReference type="EMBL" id="CAG7723142.1"/>
    </source>
</evidence>
<sequence>ARTTHIRGEKFFGPDLRRGVPFAVAVPHHRGMSMEEAADVVREGPHPLKMSDNIRNMVEDIVIRFD</sequence>
<dbReference type="EMBL" id="CAJVCH010095982">
    <property type="protein sequence ID" value="CAG7723142.1"/>
    <property type="molecule type" value="Genomic_DNA"/>
</dbReference>
<reference evidence="1" key="1">
    <citation type="submission" date="2021-06" db="EMBL/GenBank/DDBJ databases">
        <authorList>
            <person name="Hodson N. C."/>
            <person name="Mongue J. A."/>
            <person name="Jaron S. K."/>
        </authorList>
    </citation>
    <scope>NUCLEOTIDE SEQUENCE</scope>
</reference>
<comment type="caution">
    <text evidence="1">The sequence shown here is derived from an EMBL/GenBank/DDBJ whole genome shotgun (WGS) entry which is preliminary data.</text>
</comment>